<feature type="domain" description="HTH araC/xylS-type" evidence="4">
    <location>
        <begin position="167"/>
        <end position="269"/>
    </location>
</feature>
<evidence type="ECO:0000313" key="5">
    <source>
        <dbReference type="EMBL" id="AIQ63185.1"/>
    </source>
</evidence>
<name>A0A089LSV3_9BACL</name>
<dbReference type="EMBL" id="CP009286">
    <property type="protein sequence ID" value="AIQ63185.1"/>
    <property type="molecule type" value="Genomic_DNA"/>
</dbReference>
<dbReference type="PROSITE" id="PS01124">
    <property type="entry name" value="HTH_ARAC_FAMILY_2"/>
    <property type="match status" value="1"/>
</dbReference>
<dbReference type="Pfam" id="PF12833">
    <property type="entry name" value="HTH_18"/>
    <property type="match status" value="1"/>
</dbReference>
<dbReference type="KEGG" id="pste:PSTEL_08840"/>
<dbReference type="Proteomes" id="UP000029507">
    <property type="component" value="Chromosome"/>
</dbReference>
<dbReference type="RefSeq" id="WP_038694638.1">
    <property type="nucleotide sequence ID" value="NZ_CP009286.1"/>
</dbReference>
<organism evidence="5 6">
    <name type="scientific">Paenibacillus stellifer</name>
    <dbReference type="NCBI Taxonomy" id="169760"/>
    <lineage>
        <taxon>Bacteria</taxon>
        <taxon>Bacillati</taxon>
        <taxon>Bacillota</taxon>
        <taxon>Bacilli</taxon>
        <taxon>Bacillales</taxon>
        <taxon>Paenibacillaceae</taxon>
        <taxon>Paenibacillus</taxon>
    </lineage>
</organism>
<evidence type="ECO:0000256" key="1">
    <source>
        <dbReference type="ARBA" id="ARBA00023015"/>
    </source>
</evidence>
<dbReference type="OrthoDB" id="323290at2"/>
<dbReference type="InterPro" id="IPR018060">
    <property type="entry name" value="HTH_AraC"/>
</dbReference>
<dbReference type="HOGENOM" id="CLU_066193_1_0_9"/>
<dbReference type="SMART" id="SM00342">
    <property type="entry name" value="HTH_ARAC"/>
    <property type="match status" value="1"/>
</dbReference>
<accession>A0A089LSV3</accession>
<evidence type="ECO:0000313" key="6">
    <source>
        <dbReference type="Proteomes" id="UP000029507"/>
    </source>
</evidence>
<gene>
    <name evidence="5" type="ORF">PSTEL_08840</name>
</gene>
<dbReference type="PANTHER" id="PTHR46796">
    <property type="entry name" value="HTH-TYPE TRANSCRIPTIONAL ACTIVATOR RHAS-RELATED"/>
    <property type="match status" value="1"/>
</dbReference>
<proteinExistence type="predicted"/>
<dbReference type="GO" id="GO:0043565">
    <property type="term" value="F:sequence-specific DNA binding"/>
    <property type="evidence" value="ECO:0007669"/>
    <property type="project" value="InterPro"/>
</dbReference>
<protein>
    <recommendedName>
        <fullName evidence="4">HTH araC/xylS-type domain-containing protein</fullName>
    </recommendedName>
</protein>
<keyword evidence="2" id="KW-0238">DNA-binding</keyword>
<dbReference type="Gene3D" id="1.10.10.60">
    <property type="entry name" value="Homeodomain-like"/>
    <property type="match status" value="1"/>
</dbReference>
<dbReference type="InterPro" id="IPR050204">
    <property type="entry name" value="AraC_XylS_family_regulators"/>
</dbReference>
<reference evidence="5 6" key="1">
    <citation type="submission" date="2014-08" db="EMBL/GenBank/DDBJ databases">
        <title>Comparative genomics of the Paenibacillus odorifer group.</title>
        <authorList>
            <person name="den Bakker H.C."/>
            <person name="Tsai Y.-C."/>
            <person name="Martin N."/>
            <person name="Korlach J."/>
            <person name="Wiedmann M."/>
        </authorList>
    </citation>
    <scope>NUCLEOTIDE SEQUENCE [LARGE SCALE GENOMIC DNA]</scope>
    <source>
        <strain evidence="5 6">DSM 14472</strain>
    </source>
</reference>
<sequence>MTRAPGQRFKYHPFQPSFKKSLPTYTKFIESTPSLLSEGIQYFGFHLDAGHLDSMFILPDGCLDIVICCYPHQPSANICGSIVRRRKGIFVRPDCDYFAIRFLPGYAERFLKYPVSEFTENEIPLQDVLPHADRLLEAVAAQSSFTERIRAFEAFYTEHYSSKLDTPALVEYLTEKIIGGKGTVPIADLAADTGYSTRYMHKTFERYVGVSPKLFSRIIRFQHVLNALEKPRGAETLDGIMELGYFDQNHFIKEFKEFSAVTPTKYLKRSGLLVD</sequence>
<keyword evidence="1" id="KW-0805">Transcription regulation</keyword>
<dbReference type="Pfam" id="PF20240">
    <property type="entry name" value="DUF6597"/>
    <property type="match status" value="1"/>
</dbReference>
<dbReference type="STRING" id="169760.PSTEL_08840"/>
<keyword evidence="3" id="KW-0804">Transcription</keyword>
<keyword evidence="6" id="KW-1185">Reference proteome</keyword>
<dbReference type="GO" id="GO:0003700">
    <property type="term" value="F:DNA-binding transcription factor activity"/>
    <property type="evidence" value="ECO:0007669"/>
    <property type="project" value="InterPro"/>
</dbReference>
<dbReference type="InterPro" id="IPR046532">
    <property type="entry name" value="DUF6597"/>
</dbReference>
<evidence type="ECO:0000256" key="3">
    <source>
        <dbReference type="ARBA" id="ARBA00023163"/>
    </source>
</evidence>
<dbReference type="PANTHER" id="PTHR46796:SF13">
    <property type="entry name" value="HTH-TYPE TRANSCRIPTIONAL ACTIVATOR RHAS"/>
    <property type="match status" value="1"/>
</dbReference>
<evidence type="ECO:0000259" key="4">
    <source>
        <dbReference type="PROSITE" id="PS01124"/>
    </source>
</evidence>
<dbReference type="AlphaFoldDB" id="A0A089LSV3"/>
<evidence type="ECO:0000256" key="2">
    <source>
        <dbReference type="ARBA" id="ARBA00023125"/>
    </source>
</evidence>